<dbReference type="STRING" id="106004.A0A1Y2FN47"/>
<dbReference type="GO" id="GO:0005634">
    <property type="term" value="C:nucleus"/>
    <property type="evidence" value="ECO:0007669"/>
    <property type="project" value="TreeGrafter"/>
</dbReference>
<sequence>MSPYGGAPSYRPSAPAVPPTLLPRTFLLPGGAGKALTVFPVTRETVSDELVEYLRGVFNAVVEEGRTYPQLGEQSFEQFAGYFFGSDCFIGLLDTPPVGLVEGTPLDREHGYSLEAVRAGRSWQEAVLGMFYIKPNYPGRASHICNGGFVVPTVHRGLKVGVNMGRAFLHFAPKLGFRASIFNLVFINNHASVKCWDQLGFTRAGLIPGAGCLRTEDGKGEEYVDAFVYHYDFVKAAKEQEEREGK</sequence>
<name>A0A1Y2FN47_9BASI</name>
<dbReference type="PROSITE" id="PS51186">
    <property type="entry name" value="GNAT"/>
    <property type="match status" value="1"/>
</dbReference>
<dbReference type="PANTHER" id="PTHR43138">
    <property type="entry name" value="ACETYLTRANSFERASE, GNAT FAMILY"/>
    <property type="match status" value="1"/>
</dbReference>
<dbReference type="PANTHER" id="PTHR43138:SF1">
    <property type="entry name" value="N-ACETYLTRANSFERASE ACA1"/>
    <property type="match status" value="1"/>
</dbReference>
<dbReference type="InterPro" id="IPR000182">
    <property type="entry name" value="GNAT_dom"/>
</dbReference>
<comment type="caution">
    <text evidence="2">The sequence shown here is derived from an EMBL/GenBank/DDBJ whole genome shotgun (WGS) entry which is preliminary data.</text>
</comment>
<protein>
    <recommendedName>
        <fullName evidence="1">N-acetyltransferase domain-containing protein</fullName>
    </recommendedName>
</protein>
<dbReference type="InParanoid" id="A0A1Y2FN47"/>
<evidence type="ECO:0000259" key="1">
    <source>
        <dbReference type="PROSITE" id="PS51186"/>
    </source>
</evidence>
<dbReference type="SUPFAM" id="SSF55729">
    <property type="entry name" value="Acyl-CoA N-acyltransferases (Nat)"/>
    <property type="match status" value="1"/>
</dbReference>
<proteinExistence type="predicted"/>
<evidence type="ECO:0000313" key="3">
    <source>
        <dbReference type="Proteomes" id="UP000193467"/>
    </source>
</evidence>
<dbReference type="InterPro" id="IPR016181">
    <property type="entry name" value="Acyl_CoA_acyltransferase"/>
</dbReference>
<gene>
    <name evidence="2" type="ORF">BCR35DRAFT_302888</name>
</gene>
<evidence type="ECO:0000313" key="2">
    <source>
        <dbReference type="EMBL" id="ORY85403.1"/>
    </source>
</evidence>
<dbReference type="Pfam" id="PF00583">
    <property type="entry name" value="Acetyltransf_1"/>
    <property type="match status" value="1"/>
</dbReference>
<feature type="domain" description="N-acetyltransferase" evidence="1">
    <location>
        <begin position="36"/>
        <end position="234"/>
    </location>
</feature>
<dbReference type="GO" id="GO:0016747">
    <property type="term" value="F:acyltransferase activity, transferring groups other than amino-acyl groups"/>
    <property type="evidence" value="ECO:0007669"/>
    <property type="project" value="InterPro"/>
</dbReference>
<accession>A0A1Y2FN47</accession>
<dbReference type="Gene3D" id="3.40.630.30">
    <property type="match status" value="1"/>
</dbReference>
<dbReference type="InterPro" id="IPR052742">
    <property type="entry name" value="Mito_N-acetyltransferase"/>
</dbReference>
<dbReference type="EMBL" id="MCGR01000016">
    <property type="protein sequence ID" value="ORY85403.1"/>
    <property type="molecule type" value="Genomic_DNA"/>
</dbReference>
<dbReference type="OrthoDB" id="10264707at2759"/>
<reference evidence="2 3" key="1">
    <citation type="submission" date="2016-07" db="EMBL/GenBank/DDBJ databases">
        <title>Pervasive Adenine N6-methylation of Active Genes in Fungi.</title>
        <authorList>
            <consortium name="DOE Joint Genome Institute"/>
            <person name="Mondo S.J."/>
            <person name="Dannebaum R.O."/>
            <person name="Kuo R.C."/>
            <person name="Labutti K."/>
            <person name="Haridas S."/>
            <person name="Kuo A."/>
            <person name="Salamov A."/>
            <person name="Ahrendt S.R."/>
            <person name="Lipzen A."/>
            <person name="Sullivan W."/>
            <person name="Andreopoulos W.B."/>
            <person name="Clum A."/>
            <person name="Lindquist E."/>
            <person name="Daum C."/>
            <person name="Ramamoorthy G.K."/>
            <person name="Gryganskyi A."/>
            <person name="Culley D."/>
            <person name="Magnuson J.K."/>
            <person name="James T.Y."/>
            <person name="O'Malley M.A."/>
            <person name="Stajich J.E."/>
            <person name="Spatafora J.W."/>
            <person name="Visel A."/>
            <person name="Grigoriev I.V."/>
        </authorList>
    </citation>
    <scope>NUCLEOTIDE SEQUENCE [LARGE SCALE GENOMIC DNA]</scope>
    <source>
        <strain evidence="2 3">62-1032</strain>
    </source>
</reference>
<keyword evidence="3" id="KW-1185">Reference proteome</keyword>
<dbReference type="AlphaFoldDB" id="A0A1Y2FN47"/>
<organism evidence="2 3">
    <name type="scientific">Leucosporidium creatinivorum</name>
    <dbReference type="NCBI Taxonomy" id="106004"/>
    <lineage>
        <taxon>Eukaryota</taxon>
        <taxon>Fungi</taxon>
        <taxon>Dikarya</taxon>
        <taxon>Basidiomycota</taxon>
        <taxon>Pucciniomycotina</taxon>
        <taxon>Microbotryomycetes</taxon>
        <taxon>Leucosporidiales</taxon>
        <taxon>Leucosporidium</taxon>
    </lineage>
</organism>
<dbReference type="Proteomes" id="UP000193467">
    <property type="component" value="Unassembled WGS sequence"/>
</dbReference>